<organism evidence="1 2">
    <name type="scientific">Streptomyces bottropensis ATCC 25435</name>
    <dbReference type="NCBI Taxonomy" id="1054862"/>
    <lineage>
        <taxon>Bacteria</taxon>
        <taxon>Bacillati</taxon>
        <taxon>Actinomycetota</taxon>
        <taxon>Actinomycetes</taxon>
        <taxon>Kitasatosporales</taxon>
        <taxon>Streptomycetaceae</taxon>
        <taxon>Streptomyces</taxon>
    </lineage>
</organism>
<reference evidence="2" key="1">
    <citation type="journal article" date="2013" name="Genome Announc.">
        <title>Draft Genome Sequence of Streptomyces bottropensis ATCC 25435, a Bottromycin-Producing Actinomycete.</title>
        <authorList>
            <person name="Zhang H."/>
            <person name="Zhou W."/>
            <person name="Zhuang Y."/>
            <person name="Liang X."/>
            <person name="Liu T."/>
        </authorList>
    </citation>
    <scope>NUCLEOTIDE SEQUENCE [LARGE SCALE GENOMIC DNA]</scope>
    <source>
        <strain evidence="2">ATCC 25435</strain>
    </source>
</reference>
<evidence type="ECO:0000313" key="1">
    <source>
        <dbReference type="EMBL" id="EMF56162.1"/>
    </source>
</evidence>
<proteinExistence type="predicted"/>
<protein>
    <submittedName>
        <fullName evidence="1">Uncharacterized protein</fullName>
    </submittedName>
</protein>
<dbReference type="Proteomes" id="UP000030760">
    <property type="component" value="Unassembled WGS sequence"/>
</dbReference>
<accession>M3DHD7</accession>
<gene>
    <name evidence="1" type="ORF">SBD_3475</name>
</gene>
<evidence type="ECO:0000313" key="2">
    <source>
        <dbReference type="Proteomes" id="UP000030760"/>
    </source>
</evidence>
<name>M3DHD7_9ACTN</name>
<dbReference type="AlphaFoldDB" id="M3DHD7"/>
<dbReference type="EMBL" id="KB405067">
    <property type="protein sequence ID" value="EMF56162.1"/>
    <property type="molecule type" value="Genomic_DNA"/>
</dbReference>
<sequence>MHLDPRCGAVGRGFTGEGGRVGERRLAGEGFRVRERGLTGERDVGAGALGTEDADMGFVELEGLRRAFGADGGRKMSRCGHGGLLVVVRRWGAGPGYSSPTQRAASQTWVGGHRGSDHFRAGAPLPAHPAPSPTIHSVHVLDA</sequence>